<keyword evidence="6" id="KW-1003">Cell membrane</keyword>
<dbReference type="GO" id="GO:0046933">
    <property type="term" value="F:proton-transporting ATP synthase activity, rotational mechanism"/>
    <property type="evidence" value="ECO:0007669"/>
    <property type="project" value="UniProtKB-UniRule"/>
</dbReference>
<keyword evidence="2 6" id="KW-0813">Transport</keyword>
<evidence type="ECO:0000313" key="9">
    <source>
        <dbReference type="EMBL" id="SFL44088.1"/>
    </source>
</evidence>
<accession>A0A126QXL4</accession>
<dbReference type="PATRIC" id="fig|294671.3.peg.345"/>
<evidence type="ECO:0000256" key="5">
    <source>
        <dbReference type="ARBA" id="ARBA00023310"/>
    </source>
</evidence>
<dbReference type="AlphaFoldDB" id="A0A126QXL4"/>
<comment type="similarity">
    <text evidence="1 6">Belongs to the V-ATPase V0D/AC39 subunit family.</text>
</comment>
<dbReference type="Proteomes" id="UP000066376">
    <property type="component" value="Chromosome"/>
</dbReference>
<dbReference type="InterPro" id="IPR036079">
    <property type="entry name" value="ATPase_csu/dsu_sf"/>
</dbReference>
<comment type="subunit">
    <text evidence="6">Has multiple subunits with at least A(3), B(3), C, D, E, F, H, I and proteolipid K(x).</text>
</comment>
<dbReference type="InterPro" id="IPR050873">
    <property type="entry name" value="V-ATPase_V0D/AC39_subunit"/>
</dbReference>
<dbReference type="SUPFAM" id="SSF103486">
    <property type="entry name" value="V-type ATP synthase subunit C"/>
    <property type="match status" value="1"/>
</dbReference>
<evidence type="ECO:0000256" key="4">
    <source>
        <dbReference type="ARBA" id="ARBA00023065"/>
    </source>
</evidence>
<dbReference type="InterPro" id="IPR014272">
    <property type="entry name" value="ATPase_V0-cplx_csu"/>
</dbReference>
<sequence length="384" mass="42659">MADEIATIISSLGLSNEAFLAIVLLAFVVIGAIIVIVATRPILDVYPYLHPNARVRARKGRLFDEKQISELVEANNIDEITNYIRGSPDYAEYLDNYTLEKALDIQLGETYDLVSRMAPKGIQSSFKVMAKKSDIANIKSLLTAKEARLSKEATEELLIPTGSLYGDLERLSDVDTVTDVVAGLDGTEYAPVLEEVLPEYEKTAMILPLESALDKYYLDKLLASSETPSDENKQILYSYVGNQVDVANIKLILRAKVDGLDYDAISPYMINSGYQLREWKLKDLMETEGVTGVISSLEGTKYSEVLSDVLPEYNETGSVALFEKALDKFLVDSAKSYSMKKPLGIGPIIGFLSQKEVEIKNLKIIARSKREADFPISKIREMLV</sequence>
<keyword evidence="5 6" id="KW-0066">ATP synthesis</keyword>
<feature type="transmembrane region" description="Helical" evidence="7">
    <location>
        <begin position="18"/>
        <end position="38"/>
    </location>
</feature>
<organism evidence="8 10">
    <name type="scientific">Methanobrevibacter olleyae</name>
    <dbReference type="NCBI Taxonomy" id="294671"/>
    <lineage>
        <taxon>Archaea</taxon>
        <taxon>Methanobacteriati</taxon>
        <taxon>Methanobacteriota</taxon>
        <taxon>Methanomada group</taxon>
        <taxon>Methanobacteria</taxon>
        <taxon>Methanobacteriales</taxon>
        <taxon>Methanobacteriaceae</taxon>
        <taxon>Methanobrevibacter</taxon>
    </lineage>
</organism>
<dbReference type="GO" id="GO:0005524">
    <property type="term" value="F:ATP binding"/>
    <property type="evidence" value="ECO:0007669"/>
    <property type="project" value="UniProtKB-UniRule"/>
</dbReference>
<evidence type="ECO:0000313" key="8">
    <source>
        <dbReference type="EMBL" id="AMK14903.1"/>
    </source>
</evidence>
<dbReference type="RefSeq" id="WP_067145708.1">
    <property type="nucleotide sequence ID" value="NZ_CP014265.1"/>
</dbReference>
<dbReference type="EMBL" id="CP014265">
    <property type="protein sequence ID" value="AMK14903.1"/>
    <property type="molecule type" value="Genomic_DNA"/>
</dbReference>
<dbReference type="InterPro" id="IPR044911">
    <property type="entry name" value="V-type_ATPase_csu/dsu_dom_3"/>
</dbReference>
<reference evidence="11" key="3">
    <citation type="submission" date="2016-10" db="EMBL/GenBank/DDBJ databases">
        <authorList>
            <person name="Varghese N."/>
        </authorList>
    </citation>
    <scope>NUCLEOTIDE SEQUENCE [LARGE SCALE GENOMIC DNA]</scope>
    <source>
        <strain evidence="11">DSM 16632</strain>
    </source>
</reference>
<dbReference type="GO" id="GO:0042777">
    <property type="term" value="P:proton motive force-driven plasma membrane ATP synthesis"/>
    <property type="evidence" value="ECO:0007669"/>
    <property type="project" value="UniProtKB-UniRule"/>
</dbReference>
<keyword evidence="7" id="KW-1133">Transmembrane helix</keyword>
<dbReference type="InterPro" id="IPR002843">
    <property type="entry name" value="ATPase_V0-cplx_csu/dsu"/>
</dbReference>
<dbReference type="KEGG" id="mol:YLM1_0343"/>
<dbReference type="PANTHER" id="PTHR38682:SF1">
    <property type="entry name" value="V-TYPE ATP SYNTHASE SUBUNIT C"/>
    <property type="match status" value="1"/>
</dbReference>
<dbReference type="GO" id="GO:0033179">
    <property type="term" value="C:proton-transporting V-type ATPase, V0 domain"/>
    <property type="evidence" value="ECO:0007669"/>
    <property type="project" value="InterPro"/>
</dbReference>
<reference evidence="8 10" key="1">
    <citation type="journal article" date="2016" name="Genome Announc.">
        <title>Draft Genome Sequence of the Rumen Methanogen Methanobrevibacter olleyae YLM1.</title>
        <authorList>
            <person name="Kelly W.J."/>
            <person name="Li D."/>
            <person name="Lambie S.C."/>
            <person name="Cox F."/>
            <person name="Attwood G.T."/>
            <person name="Altermann E."/>
            <person name="Leahy S.C."/>
        </authorList>
    </citation>
    <scope>NUCLEOTIDE SEQUENCE [LARGE SCALE GENOMIC DNA]</scope>
    <source>
        <strain evidence="8 10">YLM1</strain>
    </source>
</reference>
<dbReference type="OrthoDB" id="4272at2157"/>
<name>A0A126QXL4_METOL</name>
<evidence type="ECO:0000256" key="6">
    <source>
        <dbReference type="HAMAP-Rule" id="MF_00314"/>
    </source>
</evidence>
<protein>
    <recommendedName>
        <fullName evidence="6">A-type ATP synthase subunit C</fullName>
    </recommendedName>
</protein>
<dbReference type="GO" id="GO:0046961">
    <property type="term" value="F:proton-transporting ATPase activity, rotational mechanism"/>
    <property type="evidence" value="ECO:0007669"/>
    <property type="project" value="InterPro"/>
</dbReference>
<evidence type="ECO:0000313" key="11">
    <source>
        <dbReference type="Proteomes" id="UP000183442"/>
    </source>
</evidence>
<gene>
    <name evidence="6" type="primary">atpC</name>
    <name evidence="9" type="ORF">SAMN02910297_00888</name>
    <name evidence="8" type="ORF">YLM1_0343</name>
</gene>
<proteinExistence type="inferred from homology"/>
<dbReference type="NCBIfam" id="TIGR02923">
    <property type="entry name" value="AhaC"/>
    <property type="match status" value="1"/>
</dbReference>
<dbReference type="EMBL" id="FOTL01000011">
    <property type="protein sequence ID" value="SFL44088.1"/>
    <property type="molecule type" value="Genomic_DNA"/>
</dbReference>
<dbReference type="InterPro" id="IPR035067">
    <property type="entry name" value="V-type_ATPase_csu/dsu"/>
</dbReference>
<dbReference type="NCBIfam" id="NF002267">
    <property type="entry name" value="PRK01198.1-3"/>
    <property type="match status" value="1"/>
</dbReference>
<dbReference type="Proteomes" id="UP000183442">
    <property type="component" value="Unassembled WGS sequence"/>
</dbReference>
<evidence type="ECO:0000256" key="7">
    <source>
        <dbReference type="SAM" id="Phobius"/>
    </source>
</evidence>
<keyword evidence="4 6" id="KW-0406">Ion transport</keyword>
<keyword evidence="6 7" id="KW-0472">Membrane</keyword>
<dbReference type="Pfam" id="PF01992">
    <property type="entry name" value="vATP-synt_AC39"/>
    <property type="match status" value="1"/>
</dbReference>
<keyword evidence="10" id="KW-1185">Reference proteome</keyword>
<keyword evidence="3 6" id="KW-0375">Hydrogen ion transport</keyword>
<comment type="function">
    <text evidence="6">Component of the A-type ATP synthase that produces ATP from ADP in the presence of a proton gradient across the membrane.</text>
</comment>
<dbReference type="Gene3D" id="1.20.1690.10">
    <property type="entry name" value="V-type ATP synthase subunit C domain"/>
    <property type="match status" value="2"/>
</dbReference>
<dbReference type="PANTHER" id="PTHR38682">
    <property type="entry name" value="V-TYPE ATP SYNTHASE SUBUNIT C"/>
    <property type="match status" value="1"/>
</dbReference>
<keyword evidence="7" id="KW-0812">Transmembrane</keyword>
<dbReference type="STRING" id="294671.YLM1_0343"/>
<dbReference type="GO" id="GO:0005886">
    <property type="term" value="C:plasma membrane"/>
    <property type="evidence" value="ECO:0007669"/>
    <property type="project" value="UniProtKB-SubCell"/>
</dbReference>
<dbReference type="Gene3D" id="1.10.132.50">
    <property type="entry name" value="ATP synthase (C/AC39) subunit, domain 3"/>
    <property type="match status" value="1"/>
</dbReference>
<evidence type="ECO:0000256" key="1">
    <source>
        <dbReference type="ARBA" id="ARBA00006709"/>
    </source>
</evidence>
<comment type="subcellular location">
    <subcellularLocation>
        <location evidence="6">Cell membrane</location>
        <topology evidence="6">Peripheral membrane protein</topology>
    </subcellularLocation>
</comment>
<evidence type="ECO:0000256" key="2">
    <source>
        <dbReference type="ARBA" id="ARBA00022448"/>
    </source>
</evidence>
<dbReference type="HAMAP" id="MF_00314">
    <property type="entry name" value="ATP_synth_C_arch"/>
    <property type="match status" value="1"/>
</dbReference>
<reference evidence="9" key="4">
    <citation type="submission" date="2016-10" db="EMBL/GenBank/DDBJ databases">
        <authorList>
            <person name="de Groot N.N."/>
        </authorList>
    </citation>
    <scope>NUCLEOTIDE SEQUENCE [LARGE SCALE GENOMIC DNA]</scope>
    <source>
        <strain evidence="9">DSM 16632</strain>
    </source>
</reference>
<evidence type="ECO:0000256" key="3">
    <source>
        <dbReference type="ARBA" id="ARBA00022781"/>
    </source>
</evidence>
<evidence type="ECO:0000313" key="10">
    <source>
        <dbReference type="Proteomes" id="UP000066376"/>
    </source>
</evidence>
<dbReference type="GeneID" id="28488639"/>
<reference evidence="10" key="2">
    <citation type="submission" date="2016-02" db="EMBL/GenBank/DDBJ databases">
        <title>The draft genome sequence of the rumen methanogen Methanobrevibacter olleyae YLM1.</title>
        <authorList>
            <consortium name="New Zealand Agricultural Greenhouse Gas Research Centre/Pastoral Greenhouse Gas Research Consortium"/>
            <person name="Kelly W.J."/>
            <person name="Li D."/>
            <person name="Lambie S.C."/>
            <person name="Attwood G.T."/>
            <person name="Altermann E."/>
            <person name="Leahy S.C."/>
        </authorList>
    </citation>
    <scope>NUCLEOTIDE SEQUENCE [LARGE SCALE GENOMIC DNA]</scope>
    <source>
        <strain evidence="10">YLM1</strain>
    </source>
</reference>